<comment type="caution">
    <text evidence="1">The sequence shown here is derived from an EMBL/GenBank/DDBJ whole genome shotgun (WGS) entry which is preliminary data.</text>
</comment>
<accession>A0ACB9LGX1</accession>
<organism evidence="1 2">
    <name type="scientific">Melastoma candidum</name>
    <dbReference type="NCBI Taxonomy" id="119954"/>
    <lineage>
        <taxon>Eukaryota</taxon>
        <taxon>Viridiplantae</taxon>
        <taxon>Streptophyta</taxon>
        <taxon>Embryophyta</taxon>
        <taxon>Tracheophyta</taxon>
        <taxon>Spermatophyta</taxon>
        <taxon>Magnoliopsida</taxon>
        <taxon>eudicotyledons</taxon>
        <taxon>Gunneridae</taxon>
        <taxon>Pentapetalae</taxon>
        <taxon>rosids</taxon>
        <taxon>malvids</taxon>
        <taxon>Myrtales</taxon>
        <taxon>Melastomataceae</taxon>
        <taxon>Melastomatoideae</taxon>
        <taxon>Melastomateae</taxon>
        <taxon>Melastoma</taxon>
    </lineage>
</organism>
<proteinExistence type="predicted"/>
<evidence type="ECO:0000313" key="2">
    <source>
        <dbReference type="Proteomes" id="UP001057402"/>
    </source>
</evidence>
<sequence length="407" mass="45424">MADADAISSGDSVAVESILRRVKELSDAHIGCLEDISSSVEHPSSEDVLHLCVMEIERGIRDLVPEQSVLGDIGPDDFDTIRGHLEEELNAIDLEKAQLSEAMKDLSNSILADSNAIDKKLEALEFSLEPLTSQAFEGESDWAGIPWNFSNVEMSQKFEILELQSQIEKKEIVLYSLQHIDGDLMKCDAIEKIEDALSDVKIVDIYGNSIRLSLSTYMPKFWGSIVNAEDIADTLKVDHEILIEFGDGNVGLSSVVIFPNDVFIGDIVDTAMSLRYSFPRWNTRQSPLEWLVRKTQDQIRLATLRRLAAKNASNARYSAEYMDREGTVAVHMPSGVDMVIKVSHDWPLSDSSLTLTSIKVSDSCSRRVSDNHFTKVQVAANSLDAQRRRSLSTFLEEIDKMLQKGIQ</sequence>
<dbReference type="Proteomes" id="UP001057402">
    <property type="component" value="Chromosome 11"/>
</dbReference>
<dbReference type="EMBL" id="CM042890">
    <property type="protein sequence ID" value="KAI4310772.1"/>
    <property type="molecule type" value="Genomic_DNA"/>
</dbReference>
<protein>
    <submittedName>
        <fullName evidence="1">Uncharacterized protein</fullName>
    </submittedName>
</protein>
<gene>
    <name evidence="1" type="ORF">MLD38_035722</name>
</gene>
<keyword evidence="2" id="KW-1185">Reference proteome</keyword>
<reference evidence="2" key="1">
    <citation type="journal article" date="2023" name="Front. Plant Sci.">
        <title>Chromosomal-level genome assembly of Melastoma candidum provides insights into trichome evolution.</title>
        <authorList>
            <person name="Zhong Y."/>
            <person name="Wu W."/>
            <person name="Sun C."/>
            <person name="Zou P."/>
            <person name="Liu Y."/>
            <person name="Dai S."/>
            <person name="Zhou R."/>
        </authorList>
    </citation>
    <scope>NUCLEOTIDE SEQUENCE [LARGE SCALE GENOMIC DNA]</scope>
</reference>
<name>A0ACB9LGX1_9MYRT</name>
<evidence type="ECO:0000313" key="1">
    <source>
        <dbReference type="EMBL" id="KAI4310772.1"/>
    </source>
</evidence>